<evidence type="ECO:0000313" key="1">
    <source>
        <dbReference type="EMBL" id="CAG7829441.1"/>
    </source>
</evidence>
<proteinExistence type="predicted"/>
<dbReference type="Proteomes" id="UP000708208">
    <property type="component" value="Unassembled WGS sequence"/>
</dbReference>
<evidence type="ECO:0000313" key="2">
    <source>
        <dbReference type="Proteomes" id="UP000708208"/>
    </source>
</evidence>
<dbReference type="EMBL" id="CAJVCH010551456">
    <property type="protein sequence ID" value="CAG7829441.1"/>
    <property type="molecule type" value="Genomic_DNA"/>
</dbReference>
<reference evidence="1" key="1">
    <citation type="submission" date="2021-06" db="EMBL/GenBank/DDBJ databases">
        <authorList>
            <person name="Hodson N. C."/>
            <person name="Mongue J. A."/>
            <person name="Jaron S. K."/>
        </authorList>
    </citation>
    <scope>NUCLEOTIDE SEQUENCE</scope>
</reference>
<comment type="caution">
    <text evidence="1">The sequence shown here is derived from an EMBL/GenBank/DDBJ whole genome shotgun (WGS) entry which is preliminary data.</text>
</comment>
<dbReference type="AlphaFoldDB" id="A0A8J2Q117"/>
<feature type="non-terminal residue" evidence="1">
    <location>
        <position position="1"/>
    </location>
</feature>
<name>A0A8J2Q117_9HEXA</name>
<feature type="non-terminal residue" evidence="1">
    <location>
        <position position="147"/>
    </location>
</feature>
<gene>
    <name evidence="1" type="ORF">AFUS01_LOCUS39303</name>
</gene>
<sequence>KSVSGSPKYPDISLQGTNLMPSLKSLDGSIPLSLASLNPSLLGLPNSNLKTEANMAEALLKANLLTKSVLDASKQMQAQQGGTSTATQLAQAAVAAQIAQRSNSTSSNCSNSNGAGNIVKKGGLLAVIDKLKSQHSVDDSKKDMSKV</sequence>
<organism evidence="1 2">
    <name type="scientific">Allacma fusca</name>
    <dbReference type="NCBI Taxonomy" id="39272"/>
    <lineage>
        <taxon>Eukaryota</taxon>
        <taxon>Metazoa</taxon>
        <taxon>Ecdysozoa</taxon>
        <taxon>Arthropoda</taxon>
        <taxon>Hexapoda</taxon>
        <taxon>Collembola</taxon>
        <taxon>Symphypleona</taxon>
        <taxon>Sminthuridae</taxon>
        <taxon>Allacma</taxon>
    </lineage>
</organism>
<keyword evidence="2" id="KW-1185">Reference proteome</keyword>
<protein>
    <submittedName>
        <fullName evidence="1">Uncharacterized protein</fullName>
    </submittedName>
</protein>
<accession>A0A8J2Q117</accession>